<sequence length="293" mass="31339">MTRIIAALSDIAANYDVLFCDLWGCVHDGLRPFPAAVAALRAFRAQGGKVVLVTNSPRPRANVATQLDAIGVDRDAWDTIASSGDSARAAMFQGVVGTRVHFIGNPETDMGFFAPLKILDNPVEITIVPLDQAEGIVCTGPRDPLADPDVNRPEFLYAKAKGLKLLCANPDIVVDRGETREWCAGALARLYTEMGGESLYFGKPHPPIYDLARRRTAALTGTEPDTSRILAVGDGIATDILGGLGENIDTLFITGGLAAAEFGTDIDNPDPARLAPWIEAQQIAPTYVIGRLR</sequence>
<dbReference type="Proteomes" id="UP001652503">
    <property type="component" value="Unassembled WGS sequence"/>
</dbReference>
<dbReference type="PANTHER" id="PTHR19288">
    <property type="entry name" value="4-NITROPHENYLPHOSPHATASE-RELATED"/>
    <property type="match status" value="1"/>
</dbReference>
<dbReference type="InterPro" id="IPR023214">
    <property type="entry name" value="HAD_sf"/>
</dbReference>
<dbReference type="RefSeq" id="WP_263722970.1">
    <property type="nucleotide sequence ID" value="NZ_JAOWLA010000019.1"/>
</dbReference>
<protein>
    <submittedName>
        <fullName evidence="1">TIGR01459 family HAD-type hydrolase</fullName>
    </submittedName>
</protein>
<keyword evidence="2" id="KW-1185">Reference proteome</keyword>
<dbReference type="SUPFAM" id="SSF56784">
    <property type="entry name" value="HAD-like"/>
    <property type="match status" value="1"/>
</dbReference>
<dbReference type="InterPro" id="IPR036412">
    <property type="entry name" value="HAD-like_sf"/>
</dbReference>
<dbReference type="PANTHER" id="PTHR19288:SF90">
    <property type="entry name" value="OS08G0542600 PROTEIN"/>
    <property type="match status" value="1"/>
</dbReference>
<dbReference type="Gene3D" id="3.40.50.1000">
    <property type="entry name" value="HAD superfamily/HAD-like"/>
    <property type="match status" value="2"/>
</dbReference>
<dbReference type="Pfam" id="PF13242">
    <property type="entry name" value="Hydrolase_like"/>
    <property type="match status" value="1"/>
</dbReference>
<reference evidence="1 2" key="1">
    <citation type="submission" date="2022-10" db="EMBL/GenBank/DDBJ databases">
        <title>Defluviimonas sp. nov., isolated from ocean surface water.</title>
        <authorList>
            <person name="He W."/>
            <person name="Wang L."/>
            <person name="Zhang D.-F."/>
        </authorList>
    </citation>
    <scope>NUCLEOTIDE SEQUENCE [LARGE SCALE GENOMIC DNA]</scope>
    <source>
        <strain evidence="1 2">WL0075</strain>
    </source>
</reference>
<dbReference type="Pfam" id="PF13344">
    <property type="entry name" value="Hydrolase_6"/>
    <property type="match status" value="1"/>
</dbReference>
<name>A0ABT2Z5Q0_9RHOB</name>
<dbReference type="InterPro" id="IPR006357">
    <property type="entry name" value="HAD-SF_hydro_IIA"/>
</dbReference>
<evidence type="ECO:0000313" key="2">
    <source>
        <dbReference type="Proteomes" id="UP001652503"/>
    </source>
</evidence>
<keyword evidence="1" id="KW-0378">Hydrolase</keyword>
<evidence type="ECO:0000313" key="1">
    <source>
        <dbReference type="EMBL" id="MCV2866436.1"/>
    </source>
</evidence>
<accession>A0ABT2Z5Q0</accession>
<dbReference type="GO" id="GO:0016787">
    <property type="term" value="F:hydrolase activity"/>
    <property type="evidence" value="ECO:0007669"/>
    <property type="project" value="UniProtKB-KW"/>
</dbReference>
<comment type="caution">
    <text evidence="1">The sequence shown here is derived from an EMBL/GenBank/DDBJ whole genome shotgun (WGS) entry which is preliminary data.</text>
</comment>
<proteinExistence type="predicted"/>
<dbReference type="EMBL" id="JAOWLA010000019">
    <property type="protein sequence ID" value="MCV2866436.1"/>
    <property type="molecule type" value="Genomic_DNA"/>
</dbReference>
<dbReference type="NCBIfam" id="TIGR01459">
    <property type="entry name" value="HAD-SF-IIA-hyp4"/>
    <property type="match status" value="1"/>
</dbReference>
<gene>
    <name evidence="1" type="ORF">OE647_17095</name>
</gene>
<dbReference type="CDD" id="cd07525">
    <property type="entry name" value="HAD_like"/>
    <property type="match status" value="1"/>
</dbReference>
<organism evidence="1 2">
    <name type="scientific">Albidovulum sediminicola</name>
    <dbReference type="NCBI Taxonomy" id="2984331"/>
    <lineage>
        <taxon>Bacteria</taxon>
        <taxon>Pseudomonadati</taxon>
        <taxon>Pseudomonadota</taxon>
        <taxon>Alphaproteobacteria</taxon>
        <taxon>Rhodobacterales</taxon>
        <taxon>Paracoccaceae</taxon>
        <taxon>Albidovulum</taxon>
    </lineage>
</organism>
<dbReference type="InterPro" id="IPR006356">
    <property type="entry name" value="HAD-SF_hydro_IIA_hyp3"/>
</dbReference>